<dbReference type="RefSeq" id="WP_251933464.1">
    <property type="nucleotide sequence ID" value="NZ_CP098747.1"/>
</dbReference>
<accession>A0ABY4W0A2</accession>
<dbReference type="InterPro" id="IPR014914">
    <property type="entry name" value="RES_dom"/>
</dbReference>
<proteinExistence type="predicted"/>
<dbReference type="Pfam" id="PF08808">
    <property type="entry name" value="RES"/>
    <property type="match status" value="1"/>
</dbReference>
<evidence type="ECO:0000313" key="3">
    <source>
        <dbReference type="Proteomes" id="UP001056291"/>
    </source>
</evidence>
<sequence length="164" mass="18326">MLTEISGEFVRIAYADEIALTLDRKNPARPAARFNRTGQDALYLSPDEASARVAIGEYVKASDRPRVLLRIEVSPCRLFDLRAHKAAAFYALAAQPWQPAMARGDEPRSWQVADELRQAGHAGLIDPSRQSPGLWHITLFQWNEPTAPTLRLIGDPEALDIQPR</sequence>
<reference evidence="2" key="1">
    <citation type="submission" date="2022-06" db="EMBL/GenBank/DDBJ databases">
        <title>Sneathiella actinostolidae sp. nov., isolated from a sea anemonein the Western Pacific Ocean.</title>
        <authorList>
            <person name="Wei M.J."/>
        </authorList>
    </citation>
    <scope>NUCLEOTIDE SEQUENCE</scope>
    <source>
        <strain evidence="2">PHK-P5</strain>
    </source>
</reference>
<evidence type="ECO:0000259" key="1">
    <source>
        <dbReference type="Pfam" id="PF08808"/>
    </source>
</evidence>
<evidence type="ECO:0000313" key="2">
    <source>
        <dbReference type="EMBL" id="USG60583.1"/>
    </source>
</evidence>
<organism evidence="2 3">
    <name type="scientific">Sneathiella marina</name>
    <dbReference type="NCBI Taxonomy" id="2950108"/>
    <lineage>
        <taxon>Bacteria</taxon>
        <taxon>Pseudomonadati</taxon>
        <taxon>Pseudomonadota</taxon>
        <taxon>Alphaproteobacteria</taxon>
        <taxon>Sneathiellales</taxon>
        <taxon>Sneathiellaceae</taxon>
        <taxon>Sneathiella</taxon>
    </lineage>
</organism>
<feature type="domain" description="RES" evidence="1">
    <location>
        <begin position="17"/>
        <end position="157"/>
    </location>
</feature>
<gene>
    <name evidence="2" type="ORF">NBZ79_15560</name>
</gene>
<dbReference type="Proteomes" id="UP001056291">
    <property type="component" value="Chromosome"/>
</dbReference>
<protein>
    <submittedName>
        <fullName evidence="2">RES family NAD+ phosphorylase</fullName>
    </submittedName>
</protein>
<dbReference type="EMBL" id="CP098747">
    <property type="protein sequence ID" value="USG60583.1"/>
    <property type="molecule type" value="Genomic_DNA"/>
</dbReference>
<name>A0ABY4W0A2_9PROT</name>
<keyword evidence="3" id="KW-1185">Reference proteome</keyword>